<gene>
    <name evidence="12" type="ORF">CLIB1423_05S02520</name>
</gene>
<evidence type="ECO:0000259" key="11">
    <source>
        <dbReference type="PROSITE" id="PS50192"/>
    </source>
</evidence>
<protein>
    <submittedName>
        <fullName evidence="12">Protein transport protein Bet1p</fullName>
    </submittedName>
</protein>
<name>A0A9P0VXF6_9ASCO</name>
<keyword evidence="5 10" id="KW-1133">Transmembrane helix</keyword>
<dbReference type="Proteomes" id="UP000837801">
    <property type="component" value="Unassembled WGS sequence"/>
</dbReference>
<feature type="domain" description="T-SNARE coiled-coil homology" evidence="11">
    <location>
        <begin position="57"/>
        <end position="119"/>
    </location>
</feature>
<accession>A0A9P0VXF6</accession>
<evidence type="ECO:0000256" key="9">
    <source>
        <dbReference type="SAM" id="MobiDB-lite"/>
    </source>
</evidence>
<sequence>MSSRYSNAGGAHQRDLRTQLFAAPPRGINPTPPSRSESPYDNATPSNSAKYNESYLSSLESQNNDELDTMGAKVRLLKDLGVRMGGEINKSIKLNDEITDSMEKGKLQLRKTWNRMIDMSQRAGITWRMWLVVFALVGIWFFWVWIT</sequence>
<comment type="subcellular location">
    <subcellularLocation>
        <location evidence="8">Endomembrane system</location>
        <topology evidence="8">Single-pass type IV membrane protein</topology>
    </subcellularLocation>
    <subcellularLocation>
        <location evidence="1">Golgi apparatus membrane</location>
    </subcellularLocation>
</comment>
<evidence type="ECO:0000256" key="8">
    <source>
        <dbReference type="ARBA" id="ARBA00046280"/>
    </source>
</evidence>
<dbReference type="EMBL" id="CAKXYY010000005">
    <property type="protein sequence ID" value="CAH2351969.1"/>
    <property type="molecule type" value="Genomic_DNA"/>
</dbReference>
<dbReference type="SUPFAM" id="SSF58038">
    <property type="entry name" value="SNARE fusion complex"/>
    <property type="match status" value="1"/>
</dbReference>
<dbReference type="Gene3D" id="1.20.5.110">
    <property type="match status" value="1"/>
</dbReference>
<keyword evidence="7 10" id="KW-0472">Membrane</keyword>
<reference evidence="12" key="1">
    <citation type="submission" date="2022-03" db="EMBL/GenBank/DDBJ databases">
        <authorList>
            <person name="Legras J.-L."/>
            <person name="Devillers H."/>
            <person name="Grondin C."/>
        </authorList>
    </citation>
    <scope>NUCLEOTIDE SEQUENCE</scope>
    <source>
        <strain evidence="12">CLIB 1423</strain>
    </source>
</reference>
<dbReference type="AlphaFoldDB" id="A0A9P0VXF6"/>
<evidence type="ECO:0000256" key="6">
    <source>
        <dbReference type="ARBA" id="ARBA00023034"/>
    </source>
</evidence>
<evidence type="ECO:0000313" key="13">
    <source>
        <dbReference type="Proteomes" id="UP000837801"/>
    </source>
</evidence>
<proteinExistence type="predicted"/>
<evidence type="ECO:0000256" key="2">
    <source>
        <dbReference type="ARBA" id="ARBA00022448"/>
    </source>
</evidence>
<evidence type="ECO:0000256" key="3">
    <source>
        <dbReference type="ARBA" id="ARBA00022692"/>
    </source>
</evidence>
<keyword evidence="4" id="KW-0653">Protein transport</keyword>
<evidence type="ECO:0000256" key="4">
    <source>
        <dbReference type="ARBA" id="ARBA00022927"/>
    </source>
</evidence>
<keyword evidence="2" id="KW-0813">Transport</keyword>
<feature type="compositionally biased region" description="Polar residues" evidence="9">
    <location>
        <begin position="34"/>
        <end position="49"/>
    </location>
</feature>
<dbReference type="InterPro" id="IPR039899">
    <property type="entry name" value="BET1_SNARE"/>
</dbReference>
<organism evidence="12 13">
    <name type="scientific">[Candida] railenensis</name>
    <dbReference type="NCBI Taxonomy" id="45579"/>
    <lineage>
        <taxon>Eukaryota</taxon>
        <taxon>Fungi</taxon>
        <taxon>Dikarya</taxon>
        <taxon>Ascomycota</taxon>
        <taxon>Saccharomycotina</taxon>
        <taxon>Pichiomycetes</taxon>
        <taxon>Debaryomycetaceae</taxon>
        <taxon>Kurtzmaniella</taxon>
    </lineage>
</organism>
<dbReference type="PANTHER" id="PTHR12791">
    <property type="entry name" value="GOLGI SNARE BET1-RELATED"/>
    <property type="match status" value="1"/>
</dbReference>
<keyword evidence="6" id="KW-0333">Golgi apparatus</keyword>
<evidence type="ECO:0000313" key="12">
    <source>
        <dbReference type="EMBL" id="CAH2351969.1"/>
    </source>
</evidence>
<dbReference type="GO" id="GO:0000139">
    <property type="term" value="C:Golgi membrane"/>
    <property type="evidence" value="ECO:0007669"/>
    <property type="project" value="UniProtKB-SubCell"/>
</dbReference>
<dbReference type="InterPro" id="IPR000727">
    <property type="entry name" value="T_SNARE_dom"/>
</dbReference>
<feature type="transmembrane region" description="Helical" evidence="10">
    <location>
        <begin position="125"/>
        <end position="146"/>
    </location>
</feature>
<dbReference type="GO" id="GO:0015031">
    <property type="term" value="P:protein transport"/>
    <property type="evidence" value="ECO:0007669"/>
    <property type="project" value="UniProtKB-KW"/>
</dbReference>
<evidence type="ECO:0000256" key="1">
    <source>
        <dbReference type="ARBA" id="ARBA00004394"/>
    </source>
</evidence>
<keyword evidence="13" id="KW-1185">Reference proteome</keyword>
<feature type="region of interest" description="Disordered" evidence="9">
    <location>
        <begin position="1"/>
        <end position="49"/>
    </location>
</feature>
<dbReference type="PROSITE" id="PS50192">
    <property type="entry name" value="T_SNARE"/>
    <property type="match status" value="1"/>
</dbReference>
<dbReference type="CDD" id="cd15853">
    <property type="entry name" value="SNARE_Bet1"/>
    <property type="match status" value="1"/>
</dbReference>
<evidence type="ECO:0000256" key="5">
    <source>
        <dbReference type="ARBA" id="ARBA00022989"/>
    </source>
</evidence>
<dbReference type="OrthoDB" id="261831at2759"/>
<comment type="caution">
    <text evidence="12">The sequence shown here is derived from an EMBL/GenBank/DDBJ whole genome shotgun (WGS) entry which is preliminary data.</text>
</comment>
<keyword evidence="3 10" id="KW-0812">Transmembrane</keyword>
<evidence type="ECO:0000256" key="7">
    <source>
        <dbReference type="ARBA" id="ARBA00023136"/>
    </source>
</evidence>
<evidence type="ECO:0000256" key="10">
    <source>
        <dbReference type="SAM" id="Phobius"/>
    </source>
</evidence>